<evidence type="ECO:0000313" key="5">
    <source>
        <dbReference type="EMBL" id="KAK2160830.1"/>
    </source>
</evidence>
<feature type="region of interest" description="Disordered" evidence="3">
    <location>
        <begin position="188"/>
        <end position="207"/>
    </location>
</feature>
<dbReference type="EMBL" id="JAODUO010001624">
    <property type="protein sequence ID" value="KAK2160830.1"/>
    <property type="molecule type" value="Genomic_DNA"/>
</dbReference>
<sequence length="498" mass="56226">MLACLWTVGCGTDGGAICPLVVTTTTRVESVRLNQAVTPARYANSTVLMSETGVRNSLQSAVIPEEDRLYTVHYGRQGTVAVSKLDGTQRKTLIGGNGHGLRGIAVDPIARYGLLQLKSSGGNKGLVKKPSIFGNDSDEEDPQAAVNQMISRESTKAKLKRQTQMQIEDALTQDPTVYEYDSVYDTLHPNEQKKKKSENPEDRKSKYIGGLLRAAEERKKEHERRVERQVQREREAEGGIYRDKEEFVTDAYRRKMAERQEEEERERRQEQMEAMLDVRKQSSLSGFYRHLLNQTTGEEAIPEGSASSIALTKDEVQSASTAAEMKNEVEEDKDRDLTSSDSNSDSDDTRQSHLSPDGDSHRHRRDEQHRRHHQKYDDKDDTRKEPGGHESEGGPDRRLTERGQSHKEHKHSGDSADHDDSRHHQKKKHTSCHKASDASDTDKQKDSKHKQNSEKSETQKSVTTKFAKHNVGECVDDAKARYLARKRALKAAIVKEDD</sequence>
<protein>
    <recommendedName>
        <fullName evidence="4">Nuclear speckle splicing regulatory protein 1 N-terminal domain-containing protein</fullName>
    </recommendedName>
</protein>
<evidence type="ECO:0000259" key="4">
    <source>
        <dbReference type="Pfam" id="PF09745"/>
    </source>
</evidence>
<dbReference type="InterPro" id="IPR018612">
    <property type="entry name" value="NSRP1_N"/>
</dbReference>
<accession>A0AAD9JZ04</accession>
<feature type="compositionally biased region" description="Basic and acidic residues" evidence="3">
    <location>
        <begin position="325"/>
        <end position="338"/>
    </location>
</feature>
<dbReference type="Gene3D" id="2.120.10.30">
    <property type="entry name" value="TolB, C-terminal domain"/>
    <property type="match status" value="1"/>
</dbReference>
<dbReference type="InterPro" id="IPR011042">
    <property type="entry name" value="6-blade_b-propeller_TolB-like"/>
</dbReference>
<feature type="region of interest" description="Disordered" evidence="3">
    <location>
        <begin position="256"/>
        <end position="467"/>
    </location>
</feature>
<dbReference type="GO" id="GO:0000381">
    <property type="term" value="P:regulation of alternative mRNA splicing, via spliceosome"/>
    <property type="evidence" value="ECO:0007669"/>
    <property type="project" value="InterPro"/>
</dbReference>
<gene>
    <name evidence="5" type="ORF">NP493_1624g00008</name>
</gene>
<evidence type="ECO:0000256" key="3">
    <source>
        <dbReference type="SAM" id="MobiDB-lite"/>
    </source>
</evidence>
<dbReference type="AlphaFoldDB" id="A0AAD9JZ04"/>
<feature type="compositionally biased region" description="Basic and acidic residues" evidence="3">
    <location>
        <begin position="188"/>
        <end position="205"/>
    </location>
</feature>
<keyword evidence="6" id="KW-1185">Reference proteome</keyword>
<comment type="caution">
    <text evidence="5">The sequence shown here is derived from an EMBL/GenBank/DDBJ whole genome shotgun (WGS) entry which is preliminary data.</text>
</comment>
<evidence type="ECO:0000256" key="2">
    <source>
        <dbReference type="ARBA" id="ARBA00023054"/>
    </source>
</evidence>
<feature type="compositionally biased region" description="Basic and acidic residues" evidence="3">
    <location>
        <begin position="347"/>
        <end position="422"/>
    </location>
</feature>
<keyword evidence="2" id="KW-0175">Coiled coil</keyword>
<proteinExistence type="inferred from homology"/>
<dbReference type="InterPro" id="IPR042816">
    <property type="entry name" value="Nsrp1"/>
</dbReference>
<feature type="compositionally biased region" description="Basic and acidic residues" evidence="3">
    <location>
        <begin position="265"/>
        <end position="280"/>
    </location>
</feature>
<organism evidence="5 6">
    <name type="scientific">Ridgeia piscesae</name>
    <name type="common">Tubeworm</name>
    <dbReference type="NCBI Taxonomy" id="27915"/>
    <lineage>
        <taxon>Eukaryota</taxon>
        <taxon>Metazoa</taxon>
        <taxon>Spiralia</taxon>
        <taxon>Lophotrochozoa</taxon>
        <taxon>Annelida</taxon>
        <taxon>Polychaeta</taxon>
        <taxon>Sedentaria</taxon>
        <taxon>Canalipalpata</taxon>
        <taxon>Sabellida</taxon>
        <taxon>Siboglinidae</taxon>
        <taxon>Ridgeia</taxon>
    </lineage>
</organism>
<dbReference type="Proteomes" id="UP001209878">
    <property type="component" value="Unassembled WGS sequence"/>
</dbReference>
<name>A0AAD9JZ04_RIDPI</name>
<comment type="similarity">
    <text evidence="1">Belongs to the NSRP1 family.</text>
</comment>
<evidence type="ECO:0000313" key="6">
    <source>
        <dbReference type="Proteomes" id="UP001209878"/>
    </source>
</evidence>
<reference evidence="5" key="1">
    <citation type="journal article" date="2023" name="Mol. Biol. Evol.">
        <title>Third-Generation Sequencing Reveals the Adaptive Role of the Epigenome in Three Deep-Sea Polychaetes.</title>
        <authorList>
            <person name="Perez M."/>
            <person name="Aroh O."/>
            <person name="Sun Y."/>
            <person name="Lan Y."/>
            <person name="Juniper S.K."/>
            <person name="Young C.R."/>
            <person name="Angers B."/>
            <person name="Qian P.Y."/>
        </authorList>
    </citation>
    <scope>NUCLEOTIDE SEQUENCE</scope>
    <source>
        <strain evidence="5">R07B-5</strain>
    </source>
</reference>
<evidence type="ECO:0000256" key="1">
    <source>
        <dbReference type="ARBA" id="ARBA00010126"/>
    </source>
</evidence>
<dbReference type="Pfam" id="PF09745">
    <property type="entry name" value="NSRP1_N"/>
    <property type="match status" value="1"/>
</dbReference>
<dbReference type="PANTHER" id="PTHR31938">
    <property type="entry name" value="NUCLEAR SPECKLE SPLICING REGULATORY PROTEIN 1"/>
    <property type="match status" value="1"/>
</dbReference>
<feature type="domain" description="Nuclear speckle splicing regulatory protein 1 N-terminal" evidence="4">
    <location>
        <begin position="164"/>
        <end position="281"/>
    </location>
</feature>
<dbReference type="PANTHER" id="PTHR31938:SF4">
    <property type="entry name" value="NUCLEAR SPECKLE SPLICING REGULATORY PROTEIN 1"/>
    <property type="match status" value="1"/>
</dbReference>
<feature type="compositionally biased region" description="Basic and acidic residues" evidence="3">
    <location>
        <begin position="434"/>
        <end position="458"/>
    </location>
</feature>
<feature type="compositionally biased region" description="Basic residues" evidence="3">
    <location>
        <begin position="423"/>
        <end position="432"/>
    </location>
</feature>